<evidence type="ECO:0000313" key="2">
    <source>
        <dbReference type="Ensembl" id="ENSNMLP00000003668.1"/>
    </source>
</evidence>
<dbReference type="Pfam" id="PF01237">
    <property type="entry name" value="Oxysterol_BP"/>
    <property type="match status" value="1"/>
</dbReference>
<dbReference type="Proteomes" id="UP000694523">
    <property type="component" value="Unplaced"/>
</dbReference>
<protein>
    <submittedName>
        <fullName evidence="2">Uncharacterized protein</fullName>
    </submittedName>
</protein>
<dbReference type="Gene3D" id="3.30.70.3490">
    <property type="match status" value="1"/>
</dbReference>
<sequence length="121" mass="14187">MCKRNISSIGPRARCNSYCLMPFGENVIFLPCSVSKRMLLCVRRLWKHVTEALRAGNMDEATEHKRHLEERQRSDERQRTATKTLWTPKHFNKQVSDPPKRRHCSKHSHILTFGPVFCLIV</sequence>
<dbReference type="SUPFAM" id="SSF144000">
    <property type="entry name" value="Oxysterol-binding protein-like"/>
    <property type="match status" value="1"/>
</dbReference>
<reference evidence="2" key="1">
    <citation type="submission" date="2025-08" db="UniProtKB">
        <authorList>
            <consortium name="Ensembl"/>
        </authorList>
    </citation>
    <scope>IDENTIFICATION</scope>
</reference>
<name>A0A8C6SGT4_9GOBI</name>
<dbReference type="GO" id="GO:0008289">
    <property type="term" value="F:lipid binding"/>
    <property type="evidence" value="ECO:0007669"/>
    <property type="project" value="InterPro"/>
</dbReference>
<feature type="region of interest" description="Disordered" evidence="1">
    <location>
        <begin position="59"/>
        <end position="102"/>
    </location>
</feature>
<proteinExistence type="predicted"/>
<organism evidence="2 3">
    <name type="scientific">Neogobius melanostomus</name>
    <name type="common">round goby</name>
    <dbReference type="NCBI Taxonomy" id="47308"/>
    <lineage>
        <taxon>Eukaryota</taxon>
        <taxon>Metazoa</taxon>
        <taxon>Chordata</taxon>
        <taxon>Craniata</taxon>
        <taxon>Vertebrata</taxon>
        <taxon>Euteleostomi</taxon>
        <taxon>Actinopterygii</taxon>
        <taxon>Neopterygii</taxon>
        <taxon>Teleostei</taxon>
        <taxon>Neoteleostei</taxon>
        <taxon>Acanthomorphata</taxon>
        <taxon>Gobiaria</taxon>
        <taxon>Gobiiformes</taxon>
        <taxon>Gobioidei</taxon>
        <taxon>Gobiidae</taxon>
        <taxon>Benthophilinae</taxon>
        <taxon>Neogobiini</taxon>
        <taxon>Neogobius</taxon>
    </lineage>
</organism>
<feature type="compositionally biased region" description="Basic and acidic residues" evidence="1">
    <location>
        <begin position="61"/>
        <end position="79"/>
    </location>
</feature>
<dbReference type="AlphaFoldDB" id="A0A8C6SGT4"/>
<keyword evidence="3" id="KW-1185">Reference proteome</keyword>
<dbReference type="InterPro" id="IPR000648">
    <property type="entry name" value="Oxysterol-bd"/>
</dbReference>
<evidence type="ECO:0000313" key="3">
    <source>
        <dbReference type="Proteomes" id="UP000694523"/>
    </source>
</evidence>
<dbReference type="Ensembl" id="ENSNMLT00000004216.1">
    <property type="protein sequence ID" value="ENSNMLP00000003668.1"/>
    <property type="gene ID" value="ENSNMLG00000002690.1"/>
</dbReference>
<reference evidence="2" key="2">
    <citation type="submission" date="2025-09" db="UniProtKB">
        <authorList>
            <consortium name="Ensembl"/>
        </authorList>
    </citation>
    <scope>IDENTIFICATION</scope>
</reference>
<accession>A0A8C6SGT4</accession>
<evidence type="ECO:0000256" key="1">
    <source>
        <dbReference type="SAM" id="MobiDB-lite"/>
    </source>
</evidence>
<dbReference type="InterPro" id="IPR037239">
    <property type="entry name" value="OSBP_sf"/>
</dbReference>